<dbReference type="EMBL" id="JAUUTY010000006">
    <property type="protein sequence ID" value="KAK1620208.1"/>
    <property type="molecule type" value="Genomic_DNA"/>
</dbReference>
<evidence type="ECO:0000313" key="1">
    <source>
        <dbReference type="EMBL" id="KAK1620208.1"/>
    </source>
</evidence>
<accession>A0AAD8VXA4</accession>
<dbReference type="Proteomes" id="UP001231189">
    <property type="component" value="Unassembled WGS sequence"/>
</dbReference>
<comment type="caution">
    <text evidence="1">The sequence shown here is derived from an EMBL/GenBank/DDBJ whole genome shotgun (WGS) entry which is preliminary data.</text>
</comment>
<gene>
    <name evidence="1" type="ORF">QYE76_025725</name>
</gene>
<name>A0AAD8VXA4_LOLMU</name>
<proteinExistence type="predicted"/>
<dbReference type="AlphaFoldDB" id="A0AAD8VXA4"/>
<keyword evidence="2" id="KW-1185">Reference proteome</keyword>
<evidence type="ECO:0000313" key="2">
    <source>
        <dbReference type="Proteomes" id="UP001231189"/>
    </source>
</evidence>
<protein>
    <submittedName>
        <fullName evidence="1">Uncharacterized protein</fullName>
    </submittedName>
</protein>
<organism evidence="1 2">
    <name type="scientific">Lolium multiflorum</name>
    <name type="common">Italian ryegrass</name>
    <name type="synonym">Lolium perenne subsp. multiflorum</name>
    <dbReference type="NCBI Taxonomy" id="4521"/>
    <lineage>
        <taxon>Eukaryota</taxon>
        <taxon>Viridiplantae</taxon>
        <taxon>Streptophyta</taxon>
        <taxon>Embryophyta</taxon>
        <taxon>Tracheophyta</taxon>
        <taxon>Spermatophyta</taxon>
        <taxon>Magnoliopsida</taxon>
        <taxon>Liliopsida</taxon>
        <taxon>Poales</taxon>
        <taxon>Poaceae</taxon>
        <taxon>BOP clade</taxon>
        <taxon>Pooideae</taxon>
        <taxon>Poodae</taxon>
        <taxon>Poeae</taxon>
        <taxon>Poeae Chloroplast Group 2 (Poeae type)</taxon>
        <taxon>Loliodinae</taxon>
        <taxon>Loliinae</taxon>
        <taxon>Lolium</taxon>
    </lineage>
</organism>
<reference evidence="1" key="1">
    <citation type="submission" date="2023-07" db="EMBL/GenBank/DDBJ databases">
        <title>A chromosome-level genome assembly of Lolium multiflorum.</title>
        <authorList>
            <person name="Chen Y."/>
            <person name="Copetti D."/>
            <person name="Kolliker R."/>
            <person name="Studer B."/>
        </authorList>
    </citation>
    <scope>NUCLEOTIDE SEQUENCE</scope>
    <source>
        <strain evidence="1">02402/16</strain>
        <tissue evidence="1">Leaf</tissue>
    </source>
</reference>
<sequence length="94" mass="10301">MDARGVTWYTLLRCRYADGGGRRRLSCTWHHLGASAYGTAVEICRRPGRQHTSSSVEHIRSYADGAAVGTYPLVAIWEHSAIATPTAWPSAPMV</sequence>